<dbReference type="PANTHER" id="PTHR46986">
    <property type="entry name" value="ENDORIBONUCLEASE YBEY, CHLOROPLASTIC"/>
    <property type="match status" value="1"/>
</dbReference>
<dbReference type="Proteomes" id="UP000231567">
    <property type="component" value="Unassembled WGS sequence"/>
</dbReference>
<comment type="similarity">
    <text evidence="2">Belongs to the endoribonuclease YbeY family.</text>
</comment>
<dbReference type="InterPro" id="IPR023091">
    <property type="entry name" value="MetalPrtase_cat_dom_sf_prd"/>
</dbReference>
<evidence type="ECO:0000256" key="4">
    <source>
        <dbReference type="ARBA" id="ARBA00022723"/>
    </source>
</evidence>
<keyword evidence="5" id="KW-0255">Endonuclease</keyword>
<dbReference type="Gene3D" id="3.40.390.30">
    <property type="entry name" value="Metalloproteases ('zincins'), catalytic domain"/>
    <property type="match status" value="1"/>
</dbReference>
<dbReference type="GO" id="GO:0046872">
    <property type="term" value="F:metal ion binding"/>
    <property type="evidence" value="ECO:0007669"/>
    <property type="project" value="UniProtKB-KW"/>
</dbReference>
<evidence type="ECO:0000256" key="5">
    <source>
        <dbReference type="ARBA" id="ARBA00022759"/>
    </source>
</evidence>
<keyword evidence="6" id="KW-0378">Hydrolase</keyword>
<evidence type="ECO:0000256" key="1">
    <source>
        <dbReference type="ARBA" id="ARBA00001947"/>
    </source>
</evidence>
<dbReference type="EMBL" id="PCRM01000036">
    <property type="protein sequence ID" value="PIP21496.1"/>
    <property type="molecule type" value="Genomic_DNA"/>
</dbReference>
<accession>A0A2G9YQH8</accession>
<dbReference type="NCBIfam" id="TIGR00043">
    <property type="entry name" value="rRNA maturation RNase YbeY"/>
    <property type="match status" value="1"/>
</dbReference>
<dbReference type="GO" id="GO:0004519">
    <property type="term" value="F:endonuclease activity"/>
    <property type="evidence" value="ECO:0007669"/>
    <property type="project" value="UniProtKB-KW"/>
</dbReference>
<dbReference type="InterPro" id="IPR002036">
    <property type="entry name" value="YbeY"/>
</dbReference>
<dbReference type="GO" id="GO:0006364">
    <property type="term" value="P:rRNA processing"/>
    <property type="evidence" value="ECO:0007669"/>
    <property type="project" value="InterPro"/>
</dbReference>
<dbReference type="Pfam" id="PF02130">
    <property type="entry name" value="YbeY"/>
    <property type="match status" value="1"/>
</dbReference>
<organism evidence="8 9">
    <name type="scientific">Candidatus Nealsonbacteria bacterium CG23_combo_of_CG06-09_8_20_14_all_40_13</name>
    <dbReference type="NCBI Taxonomy" id="1974724"/>
    <lineage>
        <taxon>Bacteria</taxon>
        <taxon>Candidatus Nealsoniibacteriota</taxon>
    </lineage>
</organism>
<dbReference type="SUPFAM" id="SSF55486">
    <property type="entry name" value="Metalloproteases ('zincins'), catalytic domain"/>
    <property type="match status" value="1"/>
</dbReference>
<evidence type="ECO:0000256" key="6">
    <source>
        <dbReference type="ARBA" id="ARBA00022801"/>
    </source>
</evidence>
<evidence type="ECO:0000256" key="7">
    <source>
        <dbReference type="ARBA" id="ARBA00022833"/>
    </source>
</evidence>
<evidence type="ECO:0000313" key="8">
    <source>
        <dbReference type="EMBL" id="PIP21496.1"/>
    </source>
</evidence>
<dbReference type="GO" id="GO:0004222">
    <property type="term" value="F:metalloendopeptidase activity"/>
    <property type="evidence" value="ECO:0007669"/>
    <property type="project" value="InterPro"/>
</dbReference>
<comment type="cofactor">
    <cofactor evidence="1">
        <name>Zn(2+)</name>
        <dbReference type="ChEBI" id="CHEBI:29105"/>
    </cofactor>
</comment>
<comment type="caution">
    <text evidence="8">The sequence shown here is derived from an EMBL/GenBank/DDBJ whole genome shotgun (WGS) entry which is preliminary data.</text>
</comment>
<protein>
    <submittedName>
        <fullName evidence="8">rRNA maturation RNase YbeY</fullName>
    </submittedName>
</protein>
<sequence>MLKLILHVKNEAVENISEQLLKKFVLQSLKKRNVTNQVIIDIFIVKSEIIRKLNYKYRNYNKPTAVLSFPTTIGKAKQKIPFKTGQKIPSLLGDIIICPEVVRKETPDKQLTNAINILIDHSISHLLGYHHK</sequence>
<evidence type="ECO:0000313" key="9">
    <source>
        <dbReference type="Proteomes" id="UP000231567"/>
    </source>
</evidence>
<dbReference type="AlphaFoldDB" id="A0A2G9YQH8"/>
<evidence type="ECO:0000256" key="2">
    <source>
        <dbReference type="ARBA" id="ARBA00010875"/>
    </source>
</evidence>
<name>A0A2G9YQH8_9BACT</name>
<keyword evidence="7" id="KW-0862">Zinc</keyword>
<gene>
    <name evidence="8" type="primary">ybeY</name>
    <name evidence="8" type="ORF">COX39_02640</name>
</gene>
<evidence type="ECO:0000256" key="3">
    <source>
        <dbReference type="ARBA" id="ARBA00022722"/>
    </source>
</evidence>
<keyword evidence="4" id="KW-0479">Metal-binding</keyword>
<reference evidence="8 9" key="1">
    <citation type="submission" date="2017-09" db="EMBL/GenBank/DDBJ databases">
        <title>Depth-based differentiation of microbial function through sediment-hosted aquifers and enrichment of novel symbionts in the deep terrestrial subsurface.</title>
        <authorList>
            <person name="Probst A.J."/>
            <person name="Ladd B."/>
            <person name="Jarett J.K."/>
            <person name="Geller-Mcgrath D.E."/>
            <person name="Sieber C.M."/>
            <person name="Emerson J.B."/>
            <person name="Anantharaman K."/>
            <person name="Thomas B.C."/>
            <person name="Malmstrom R."/>
            <person name="Stieglmeier M."/>
            <person name="Klingl A."/>
            <person name="Woyke T."/>
            <person name="Ryan C.M."/>
            <person name="Banfield J.F."/>
        </authorList>
    </citation>
    <scope>NUCLEOTIDE SEQUENCE [LARGE SCALE GENOMIC DNA]</scope>
    <source>
        <strain evidence="8">CG23_combo_of_CG06-09_8_20_14_all_40_13</strain>
    </source>
</reference>
<proteinExistence type="inferred from homology"/>
<dbReference type="PANTHER" id="PTHR46986:SF1">
    <property type="entry name" value="ENDORIBONUCLEASE YBEY, CHLOROPLASTIC"/>
    <property type="match status" value="1"/>
</dbReference>
<keyword evidence="3" id="KW-0540">Nuclease</keyword>